<organism evidence="1 2">
    <name type="scientific">Gemmobacter megaterium</name>
    <dbReference type="NCBI Taxonomy" id="1086013"/>
    <lineage>
        <taxon>Bacteria</taxon>
        <taxon>Pseudomonadati</taxon>
        <taxon>Pseudomonadota</taxon>
        <taxon>Alphaproteobacteria</taxon>
        <taxon>Rhodobacterales</taxon>
        <taxon>Paracoccaceae</taxon>
        <taxon>Gemmobacter</taxon>
    </lineage>
</organism>
<gene>
    <name evidence="1" type="ORF">SAMN05421774_10429</name>
</gene>
<dbReference type="Proteomes" id="UP000186141">
    <property type="component" value="Unassembled WGS sequence"/>
</dbReference>
<evidence type="ECO:0000313" key="1">
    <source>
        <dbReference type="EMBL" id="SIT00167.1"/>
    </source>
</evidence>
<reference evidence="1 2" key="1">
    <citation type="submission" date="2017-01" db="EMBL/GenBank/DDBJ databases">
        <authorList>
            <person name="Mah S.A."/>
            <person name="Swanson W.J."/>
            <person name="Moy G.W."/>
            <person name="Vacquier V.D."/>
        </authorList>
    </citation>
    <scope>NUCLEOTIDE SEQUENCE [LARGE SCALE GENOMIC DNA]</scope>
    <source>
        <strain evidence="1 2">DSM 26375</strain>
    </source>
</reference>
<keyword evidence="2" id="KW-1185">Reference proteome</keyword>
<dbReference type="STRING" id="1086013.SAMN05421774_10429"/>
<accession>A0A1N7NPC6</accession>
<proteinExistence type="predicted"/>
<dbReference type="EMBL" id="FTOT01000004">
    <property type="protein sequence ID" value="SIT00167.1"/>
    <property type="molecule type" value="Genomic_DNA"/>
</dbReference>
<protein>
    <submittedName>
        <fullName evidence="1">Uncharacterized protein</fullName>
    </submittedName>
</protein>
<sequence>MAGIGHNGGPDWNGLAWRKHCWTTARARLLPVLPVEVVRMRVKRAAELGLDYKTYAGVRAASGHDVIAFLFSTNALRVDAVARIAAPEAVHLAAITGADRIALAQSMPPGALVAANPGALDRAHVAPRPFASFAQAAAALREAMGKLPGDQVVLVGSDAPWEREWLMAGKLAALLPAERYFARAS</sequence>
<dbReference type="RefSeq" id="WP_229740500.1">
    <property type="nucleotide sequence ID" value="NZ_BMEH01000004.1"/>
</dbReference>
<evidence type="ECO:0000313" key="2">
    <source>
        <dbReference type="Proteomes" id="UP000186141"/>
    </source>
</evidence>
<name>A0A1N7NPC6_9RHOB</name>
<dbReference type="AlphaFoldDB" id="A0A1N7NPC6"/>